<keyword evidence="2" id="KW-1185">Reference proteome</keyword>
<evidence type="ECO:0000313" key="2">
    <source>
        <dbReference type="Proteomes" id="UP001476798"/>
    </source>
</evidence>
<name>A0ABV0N6W2_9TELE</name>
<sequence length="111" mass="13135">MQTRIWEQHEEKQEFYNDKRQTARHEENRKNMMWEHFRHGVLHKFQIIAQDCMLCRALCHAADKQMKLMLLPHHKAESNGGDAETSSVYGNILQCVRKFLSSDLILVLQAL</sequence>
<comment type="caution">
    <text evidence="1">The sequence shown here is derived from an EMBL/GenBank/DDBJ whole genome shotgun (WGS) entry which is preliminary data.</text>
</comment>
<gene>
    <name evidence="1" type="ORF">GOODEAATRI_026743</name>
</gene>
<dbReference type="EMBL" id="JAHRIO010023357">
    <property type="protein sequence ID" value="MEQ2166318.1"/>
    <property type="molecule type" value="Genomic_DNA"/>
</dbReference>
<protein>
    <submittedName>
        <fullName evidence="1">Uncharacterized protein</fullName>
    </submittedName>
</protein>
<evidence type="ECO:0000313" key="1">
    <source>
        <dbReference type="EMBL" id="MEQ2166318.1"/>
    </source>
</evidence>
<dbReference type="Proteomes" id="UP001476798">
    <property type="component" value="Unassembled WGS sequence"/>
</dbReference>
<reference evidence="1 2" key="1">
    <citation type="submission" date="2021-06" db="EMBL/GenBank/DDBJ databases">
        <authorList>
            <person name="Palmer J.M."/>
        </authorList>
    </citation>
    <scope>NUCLEOTIDE SEQUENCE [LARGE SCALE GENOMIC DNA]</scope>
    <source>
        <strain evidence="1 2">GA_2019</strain>
        <tissue evidence="1">Muscle</tissue>
    </source>
</reference>
<organism evidence="1 2">
    <name type="scientific">Goodea atripinnis</name>
    <dbReference type="NCBI Taxonomy" id="208336"/>
    <lineage>
        <taxon>Eukaryota</taxon>
        <taxon>Metazoa</taxon>
        <taxon>Chordata</taxon>
        <taxon>Craniata</taxon>
        <taxon>Vertebrata</taxon>
        <taxon>Euteleostomi</taxon>
        <taxon>Actinopterygii</taxon>
        <taxon>Neopterygii</taxon>
        <taxon>Teleostei</taxon>
        <taxon>Neoteleostei</taxon>
        <taxon>Acanthomorphata</taxon>
        <taxon>Ovalentaria</taxon>
        <taxon>Atherinomorphae</taxon>
        <taxon>Cyprinodontiformes</taxon>
        <taxon>Goodeidae</taxon>
        <taxon>Goodea</taxon>
    </lineage>
</organism>
<proteinExistence type="predicted"/>
<accession>A0ABV0N6W2</accession>